<keyword evidence="5" id="KW-1185">Reference proteome</keyword>
<evidence type="ECO:0000256" key="1">
    <source>
        <dbReference type="SAM" id="Phobius"/>
    </source>
</evidence>
<evidence type="ECO:0000313" key="2">
    <source>
        <dbReference type="EMBL" id="GAA0569817.1"/>
    </source>
</evidence>
<evidence type="ECO:0000313" key="5">
    <source>
        <dbReference type="Proteomes" id="UP001501427"/>
    </source>
</evidence>
<keyword evidence="1" id="KW-0812">Transmembrane</keyword>
<reference evidence="2" key="1">
    <citation type="journal article" date="2014" name="Int. J. Syst. Evol. Microbiol.">
        <title>Complete genome of a new Firmicutes species belonging to the dominant human colonic microbiota ('Ruminococcus bicirculans') reveals two chromosomes and a selective capacity to utilize plant glucans.</title>
        <authorList>
            <consortium name="NISC Comparative Sequencing Program"/>
            <person name="Wegmann U."/>
            <person name="Louis P."/>
            <person name="Goesmann A."/>
            <person name="Henrissat B."/>
            <person name="Duncan S.H."/>
            <person name="Flint H.J."/>
        </authorList>
    </citation>
    <scope>NUCLEOTIDE SEQUENCE</scope>
    <source>
        <strain evidence="2">JCM 10667</strain>
    </source>
</reference>
<keyword evidence="1" id="KW-0472">Membrane</keyword>
<reference evidence="5" key="2">
    <citation type="journal article" date="2019" name="Int. J. Syst. Evol. Microbiol.">
        <title>The Global Catalogue of Microorganisms (GCM) 10K type strain sequencing project: providing services to taxonomists for standard genome sequencing and annotation.</title>
        <authorList>
            <consortium name="The Broad Institute Genomics Platform"/>
            <consortium name="The Broad Institute Genome Sequencing Center for Infectious Disease"/>
            <person name="Wu L."/>
            <person name="Ma J."/>
        </authorList>
    </citation>
    <scope>NUCLEOTIDE SEQUENCE [LARGE SCALE GENOMIC DNA]</scope>
    <source>
        <strain evidence="5">JCM 10667</strain>
    </source>
</reference>
<dbReference type="EMBL" id="BAAAHD010000027">
    <property type="protein sequence ID" value="GAA0569817.1"/>
    <property type="molecule type" value="Genomic_DNA"/>
</dbReference>
<comment type="caution">
    <text evidence="3">The sequence shown here is derived from an EMBL/GenBank/DDBJ whole genome shotgun (WGS) entry which is preliminary data.</text>
</comment>
<organism evidence="3 4">
    <name type="scientific">Actinomadura livida</name>
    <dbReference type="NCBI Taxonomy" id="79909"/>
    <lineage>
        <taxon>Bacteria</taxon>
        <taxon>Bacillati</taxon>
        <taxon>Actinomycetota</taxon>
        <taxon>Actinomycetes</taxon>
        <taxon>Streptosporangiales</taxon>
        <taxon>Thermomonosporaceae</taxon>
        <taxon>Actinomadura</taxon>
    </lineage>
</organism>
<reference evidence="2" key="4">
    <citation type="submission" date="2023-12" db="EMBL/GenBank/DDBJ databases">
        <authorList>
            <person name="Sun Q."/>
            <person name="Inoue M."/>
        </authorList>
    </citation>
    <scope>NUCLEOTIDE SEQUENCE</scope>
    <source>
        <strain evidence="2">JCM 10667</strain>
    </source>
</reference>
<keyword evidence="1" id="KW-1133">Transmembrane helix</keyword>
<gene>
    <name evidence="3" type="ORF">F4557_001715</name>
    <name evidence="2" type="ORF">GCM10009546_35790</name>
</gene>
<protein>
    <submittedName>
        <fullName evidence="3">Flp pilus assembly pilin Flp</fullName>
    </submittedName>
</protein>
<dbReference type="Proteomes" id="UP000549343">
    <property type="component" value="Unassembled WGS sequence"/>
</dbReference>
<dbReference type="Proteomes" id="UP001501427">
    <property type="component" value="Unassembled WGS sequence"/>
</dbReference>
<dbReference type="RefSeq" id="WP_184881309.1">
    <property type="nucleotide sequence ID" value="NZ_BAAAHD010000027.1"/>
</dbReference>
<feature type="transmembrane region" description="Helical" evidence="1">
    <location>
        <begin position="35"/>
        <end position="53"/>
    </location>
</feature>
<evidence type="ECO:0000313" key="3">
    <source>
        <dbReference type="EMBL" id="MBB4773297.1"/>
    </source>
</evidence>
<dbReference type="EMBL" id="JACHMV010000001">
    <property type="protein sequence ID" value="MBB4773297.1"/>
    <property type="molecule type" value="Genomic_DNA"/>
</dbReference>
<sequence length="77" mass="8155">MNSLIPLYVTLQTFVQDRAERLKERSDRGVSALEYGALIVVAALVVGILYSLINGSVRTSVSNAITKLFNPGGGGSS</sequence>
<reference evidence="3 4" key="3">
    <citation type="submission" date="2020-08" db="EMBL/GenBank/DDBJ databases">
        <title>Sequencing the genomes of 1000 actinobacteria strains.</title>
        <authorList>
            <person name="Klenk H.-P."/>
        </authorList>
    </citation>
    <scope>NUCLEOTIDE SEQUENCE [LARGE SCALE GENOMIC DNA]</scope>
    <source>
        <strain evidence="3 4">DSM 44772</strain>
    </source>
</reference>
<evidence type="ECO:0000313" key="4">
    <source>
        <dbReference type="Proteomes" id="UP000549343"/>
    </source>
</evidence>
<accession>A0A7W7IA13</accession>
<dbReference type="AlphaFoldDB" id="A0A7W7IA13"/>
<proteinExistence type="predicted"/>
<name>A0A7W7IA13_9ACTN</name>